<dbReference type="Gene3D" id="3.40.50.300">
    <property type="entry name" value="P-loop containing nucleotide triphosphate hydrolases"/>
    <property type="match status" value="1"/>
</dbReference>
<dbReference type="Gene3D" id="1.20.920.30">
    <property type="match status" value="1"/>
</dbReference>
<evidence type="ECO:0000259" key="2">
    <source>
        <dbReference type="Pfam" id="PF12780"/>
    </source>
</evidence>
<dbReference type="Proteomes" id="UP001235939">
    <property type="component" value="Chromosome 03"/>
</dbReference>
<protein>
    <submittedName>
        <fullName evidence="3">DNAH10</fullName>
    </submittedName>
</protein>
<reference evidence="3 4" key="1">
    <citation type="submission" date="2022-01" db="EMBL/GenBank/DDBJ databases">
        <title>A chromosomal length assembly of Cordylochernes scorpioides.</title>
        <authorList>
            <person name="Zeh D."/>
            <person name="Zeh J."/>
        </authorList>
    </citation>
    <scope>NUCLEOTIDE SEQUENCE [LARGE SCALE GENOMIC DNA]</scope>
    <source>
        <strain evidence="3">IN4F17</strain>
        <tissue evidence="3">Whole Body</tissue>
    </source>
</reference>
<evidence type="ECO:0000313" key="4">
    <source>
        <dbReference type="Proteomes" id="UP001235939"/>
    </source>
</evidence>
<dbReference type="EMBL" id="CP092865">
    <property type="protein sequence ID" value="UYV65970.1"/>
    <property type="molecule type" value="Genomic_DNA"/>
</dbReference>
<dbReference type="InterPro" id="IPR026983">
    <property type="entry name" value="DHC"/>
</dbReference>
<comment type="similarity">
    <text evidence="1">Belongs to the dynein heavy chain family.</text>
</comment>
<accession>A0ABY6KFK5</accession>
<dbReference type="PANTHER" id="PTHR22878">
    <property type="entry name" value="DYNEIN HEAVY CHAIN 6, AXONEMAL-LIKE-RELATED"/>
    <property type="match status" value="1"/>
</dbReference>
<feature type="domain" description="Dynein heavy chain AAA module D4" evidence="2">
    <location>
        <begin position="1"/>
        <end position="96"/>
    </location>
</feature>
<dbReference type="InterPro" id="IPR024317">
    <property type="entry name" value="Dynein_heavy_chain_D4_dom"/>
</dbReference>
<evidence type="ECO:0000256" key="1">
    <source>
        <dbReference type="ARBA" id="ARBA00008887"/>
    </source>
</evidence>
<dbReference type="SUPFAM" id="SSF52540">
    <property type="entry name" value="P-loop containing nucleoside triphosphate hydrolases"/>
    <property type="match status" value="1"/>
</dbReference>
<sequence length="105" mass="11688">MALVLFDNALEHLTKIQRVLRIDEGNCMLVGVEGSGKQSLTRLAAFTAGYTTFEVVLSRGYKEANFREDLKVLYQQLGVENKAVTFLITDTIIVEEGNCTMQLGK</sequence>
<keyword evidence="4" id="KW-1185">Reference proteome</keyword>
<organism evidence="3 4">
    <name type="scientific">Cordylochernes scorpioides</name>
    <dbReference type="NCBI Taxonomy" id="51811"/>
    <lineage>
        <taxon>Eukaryota</taxon>
        <taxon>Metazoa</taxon>
        <taxon>Ecdysozoa</taxon>
        <taxon>Arthropoda</taxon>
        <taxon>Chelicerata</taxon>
        <taxon>Arachnida</taxon>
        <taxon>Pseudoscorpiones</taxon>
        <taxon>Cheliferoidea</taxon>
        <taxon>Chernetidae</taxon>
        <taxon>Cordylochernes</taxon>
    </lineage>
</organism>
<dbReference type="InterPro" id="IPR027417">
    <property type="entry name" value="P-loop_NTPase"/>
</dbReference>
<proteinExistence type="inferred from homology"/>
<dbReference type="Pfam" id="PF12780">
    <property type="entry name" value="AAA_8"/>
    <property type="match status" value="1"/>
</dbReference>
<evidence type="ECO:0000313" key="3">
    <source>
        <dbReference type="EMBL" id="UYV65970.1"/>
    </source>
</evidence>
<gene>
    <name evidence="3" type="ORF">LAZ67_3006039</name>
</gene>
<name>A0ABY6KFK5_9ARAC</name>
<dbReference type="PANTHER" id="PTHR22878:SF63">
    <property type="entry name" value="DYNEIN AXONEMAL HEAVY CHAIN 10"/>
    <property type="match status" value="1"/>
</dbReference>